<proteinExistence type="predicted"/>
<protein>
    <submittedName>
        <fullName evidence="1">Uncharacterized protein</fullName>
    </submittedName>
</protein>
<accession>A0A0V0S7T3</accession>
<evidence type="ECO:0000313" key="2">
    <source>
        <dbReference type="Proteomes" id="UP000054630"/>
    </source>
</evidence>
<reference evidence="1 2" key="1">
    <citation type="submission" date="2015-01" db="EMBL/GenBank/DDBJ databases">
        <title>Evolution of Trichinella species and genotypes.</title>
        <authorList>
            <person name="Korhonen P.K."/>
            <person name="Edoardo P."/>
            <person name="Giuseppe L.R."/>
            <person name="Gasser R.B."/>
        </authorList>
    </citation>
    <scope>NUCLEOTIDE SEQUENCE [LARGE SCALE GENOMIC DNA]</scope>
    <source>
        <strain evidence="1">ISS37</strain>
    </source>
</reference>
<sequence>MENQVRNRTVGKGDEKCSYSRLEVVAWFRVEFRLACVVCRTCYAINKLCRISQVVLADKSAGNAATNGDSGGIGGIPRGC</sequence>
<dbReference type="EMBL" id="JYDL01000029">
    <property type="protein sequence ID" value="KRX22788.1"/>
    <property type="molecule type" value="Genomic_DNA"/>
</dbReference>
<name>A0A0V0S7T3_9BILA</name>
<dbReference type="Proteomes" id="UP000054630">
    <property type="component" value="Unassembled WGS sequence"/>
</dbReference>
<evidence type="ECO:0000313" key="1">
    <source>
        <dbReference type="EMBL" id="KRX22788.1"/>
    </source>
</evidence>
<dbReference type="AlphaFoldDB" id="A0A0V0S7T3"/>
<keyword evidence="2" id="KW-1185">Reference proteome</keyword>
<comment type="caution">
    <text evidence="1">The sequence shown here is derived from an EMBL/GenBank/DDBJ whole genome shotgun (WGS) entry which is preliminary data.</text>
</comment>
<organism evidence="1 2">
    <name type="scientific">Trichinella nelsoni</name>
    <dbReference type="NCBI Taxonomy" id="6336"/>
    <lineage>
        <taxon>Eukaryota</taxon>
        <taxon>Metazoa</taxon>
        <taxon>Ecdysozoa</taxon>
        <taxon>Nematoda</taxon>
        <taxon>Enoplea</taxon>
        <taxon>Dorylaimia</taxon>
        <taxon>Trichinellida</taxon>
        <taxon>Trichinellidae</taxon>
        <taxon>Trichinella</taxon>
    </lineage>
</organism>
<gene>
    <name evidence="1" type="ORF">T07_8172</name>
</gene>